<dbReference type="AlphaFoldDB" id="H1D0F7"/>
<proteinExistence type="predicted"/>
<sequence length="103" mass="11951">MRELVRPFKQLSAQAVNVEFKGKQHGLQIQKFLDTHPADVIPYCSIIYLQLMSSLYPEMIHELKNHAYCVFTNDLLYGTLCGIYHISNSYYSTEYDLGKKITN</sequence>
<organism evidence="1 2">
    <name type="scientific">Dialister succinatiphilus YIT 11850</name>
    <dbReference type="NCBI Taxonomy" id="742743"/>
    <lineage>
        <taxon>Bacteria</taxon>
        <taxon>Bacillati</taxon>
        <taxon>Bacillota</taxon>
        <taxon>Negativicutes</taxon>
        <taxon>Veillonellales</taxon>
        <taxon>Veillonellaceae</taxon>
        <taxon>Dialister</taxon>
    </lineage>
</organism>
<dbReference type="STRING" id="742743.HMPREF9453_01095"/>
<evidence type="ECO:0000313" key="2">
    <source>
        <dbReference type="Proteomes" id="UP000003277"/>
    </source>
</evidence>
<keyword evidence="2" id="KW-1185">Reference proteome</keyword>
<gene>
    <name evidence="1" type="ORF">HMPREF9453_01095</name>
</gene>
<dbReference type="RefSeq" id="WP_008859590.1">
    <property type="nucleotide sequence ID" value="NZ_JH591188.1"/>
</dbReference>
<protein>
    <submittedName>
        <fullName evidence="1">Uncharacterized protein</fullName>
    </submittedName>
</protein>
<dbReference type="HOGENOM" id="CLU_2259287_0_0_9"/>
<reference evidence="1 2" key="1">
    <citation type="submission" date="2011-11" db="EMBL/GenBank/DDBJ databases">
        <title>The Genome Sequence of Dialister succinatiphilus YIT 11850.</title>
        <authorList>
            <consortium name="The Broad Institute Genome Sequencing Platform"/>
            <person name="Earl A."/>
            <person name="Ward D."/>
            <person name="Feldgarden M."/>
            <person name="Gevers D."/>
            <person name="Morotomi M."/>
            <person name="Young S.K."/>
            <person name="Zeng Q."/>
            <person name="Gargeya S."/>
            <person name="Fitzgerald M."/>
            <person name="Haas B."/>
            <person name="Abouelleil A."/>
            <person name="Alvarado L."/>
            <person name="Arachchi H.M."/>
            <person name="Berlin A."/>
            <person name="Brown A."/>
            <person name="Chapman S.B."/>
            <person name="Dunbar C."/>
            <person name="Gearin G."/>
            <person name="Goldberg J."/>
            <person name="Griggs A."/>
            <person name="Gujja S."/>
            <person name="Heiman D."/>
            <person name="Howarth C."/>
            <person name="Lui A."/>
            <person name="MacDonald P.J.P."/>
            <person name="Montmayeur A."/>
            <person name="Murphy C."/>
            <person name="Neiman D."/>
            <person name="Pearson M."/>
            <person name="Priest M."/>
            <person name="Roberts A."/>
            <person name="Saif S."/>
            <person name="Shea T."/>
            <person name="Sisk P."/>
            <person name="Stolte C."/>
            <person name="Sykes S."/>
            <person name="Wortman J."/>
            <person name="Nusbaum C."/>
            <person name="Birren B."/>
        </authorList>
    </citation>
    <scope>NUCLEOTIDE SEQUENCE [LARGE SCALE GENOMIC DNA]</scope>
    <source>
        <strain evidence="1 2">YIT 11850</strain>
    </source>
</reference>
<dbReference type="Proteomes" id="UP000003277">
    <property type="component" value="Unassembled WGS sequence"/>
</dbReference>
<accession>H1D0F7</accession>
<dbReference type="EMBL" id="ADLT01000034">
    <property type="protein sequence ID" value="EHO62981.1"/>
    <property type="molecule type" value="Genomic_DNA"/>
</dbReference>
<comment type="caution">
    <text evidence="1">The sequence shown here is derived from an EMBL/GenBank/DDBJ whole genome shotgun (WGS) entry which is preliminary data.</text>
</comment>
<evidence type="ECO:0000313" key="1">
    <source>
        <dbReference type="EMBL" id="EHO62981.1"/>
    </source>
</evidence>
<name>H1D0F7_9FIRM</name>